<gene>
    <name evidence="4" type="ORF">F6X38_00785</name>
</gene>
<name>A0A7V7PSS4_9HYPH</name>
<dbReference type="SUPFAM" id="SSF51905">
    <property type="entry name" value="FAD/NAD(P)-binding domain"/>
    <property type="match status" value="1"/>
</dbReference>
<proteinExistence type="inferred from homology"/>
<keyword evidence="5" id="KW-1185">Reference proteome</keyword>
<dbReference type="GO" id="GO:0055130">
    <property type="term" value="P:D-alanine catabolic process"/>
    <property type="evidence" value="ECO:0007669"/>
    <property type="project" value="TreeGrafter"/>
</dbReference>
<dbReference type="Proteomes" id="UP000432089">
    <property type="component" value="Unassembled WGS sequence"/>
</dbReference>
<dbReference type="Gene3D" id="3.50.50.60">
    <property type="entry name" value="FAD/NAD(P)-binding domain"/>
    <property type="match status" value="2"/>
</dbReference>
<dbReference type="PANTHER" id="PTHR13847:SF280">
    <property type="entry name" value="D-AMINO ACID DEHYDROGENASE"/>
    <property type="match status" value="1"/>
</dbReference>
<feature type="domain" description="FAD dependent oxidoreductase" evidence="3">
    <location>
        <begin position="19"/>
        <end position="411"/>
    </location>
</feature>
<evidence type="ECO:0000259" key="3">
    <source>
        <dbReference type="Pfam" id="PF01266"/>
    </source>
</evidence>
<evidence type="ECO:0000256" key="1">
    <source>
        <dbReference type="ARBA" id="ARBA00009410"/>
    </source>
</evidence>
<sequence>MSPDVDPVESHPAMPAEADVVVIGGGIAGVSTAFFLRRKGLRVVLCEKGRIAGEQSSRNWGWCRAMGRDHREIPLIQESLRLWRRMDELTGGDTGFRACGILYLCETKAEMDRYEPWLEHSRLHQIGSRLIGADEVRALLPGLKRPVAGALYTASDGRAEPARAAPAIAAAFASAGGTVLTDCAVRGVETEGGRVSGVVTERGPIRARAAVLAGGAWSRLFCGNHGLDLPQLKVLGSVLRTAPIADGPDTSAAGSDFAFRRRADGGYNVAHGGLSTVDLVPDSFRLFRPFLPALRAERKGLKLRLSGRFLDEWRTPKRWALDAVSPFERARVLDPEPDGKLLDYAFAAFRASDAAFAGAREVRRWGGLIDVTPDAVPVISGVPSLSGFFVATGFSGHGFGIGPGAGRLMADIVAGDDPVVDPAPFRFERFSEGRPAVIDGGF</sequence>
<dbReference type="PANTHER" id="PTHR13847">
    <property type="entry name" value="SARCOSINE DEHYDROGENASE-RELATED"/>
    <property type="match status" value="1"/>
</dbReference>
<keyword evidence="2" id="KW-0560">Oxidoreductase</keyword>
<dbReference type="InterPro" id="IPR036188">
    <property type="entry name" value="FAD/NAD-bd_sf"/>
</dbReference>
<organism evidence="4 5">
    <name type="scientific">Plantimonas leprariae</name>
    <dbReference type="NCBI Taxonomy" id="2615207"/>
    <lineage>
        <taxon>Bacteria</taxon>
        <taxon>Pseudomonadati</taxon>
        <taxon>Pseudomonadota</taxon>
        <taxon>Alphaproteobacteria</taxon>
        <taxon>Hyphomicrobiales</taxon>
        <taxon>Aurantimonadaceae</taxon>
        <taxon>Plantimonas</taxon>
    </lineage>
</organism>
<evidence type="ECO:0000313" key="4">
    <source>
        <dbReference type="EMBL" id="KAB0682660.1"/>
    </source>
</evidence>
<dbReference type="GO" id="GO:0008718">
    <property type="term" value="F:D-amino-acid dehydrogenase activity"/>
    <property type="evidence" value="ECO:0007669"/>
    <property type="project" value="TreeGrafter"/>
</dbReference>
<dbReference type="RefSeq" id="WP_150967632.1">
    <property type="nucleotide sequence ID" value="NZ_VZDO01000001.1"/>
</dbReference>
<dbReference type="Pfam" id="PF01266">
    <property type="entry name" value="DAO"/>
    <property type="match status" value="1"/>
</dbReference>
<dbReference type="Gene3D" id="3.30.9.10">
    <property type="entry name" value="D-Amino Acid Oxidase, subunit A, domain 2"/>
    <property type="match status" value="1"/>
</dbReference>
<dbReference type="AlphaFoldDB" id="A0A7V7PSS4"/>
<accession>A0A7V7PSS4</accession>
<comment type="caution">
    <text evidence="4">The sequence shown here is derived from an EMBL/GenBank/DDBJ whole genome shotgun (WGS) entry which is preliminary data.</text>
</comment>
<reference evidence="4 5" key="1">
    <citation type="submission" date="2019-09" db="EMBL/GenBank/DDBJ databases">
        <title>YIM 132180 draft genome.</title>
        <authorList>
            <person name="Zhang K."/>
        </authorList>
    </citation>
    <scope>NUCLEOTIDE SEQUENCE [LARGE SCALE GENOMIC DNA]</scope>
    <source>
        <strain evidence="4 5">YIM 132180</strain>
    </source>
</reference>
<dbReference type="InterPro" id="IPR006076">
    <property type="entry name" value="FAD-dep_OxRdtase"/>
</dbReference>
<evidence type="ECO:0000313" key="5">
    <source>
        <dbReference type="Proteomes" id="UP000432089"/>
    </source>
</evidence>
<dbReference type="EMBL" id="VZDO01000001">
    <property type="protein sequence ID" value="KAB0682660.1"/>
    <property type="molecule type" value="Genomic_DNA"/>
</dbReference>
<dbReference type="GO" id="GO:0005737">
    <property type="term" value="C:cytoplasm"/>
    <property type="evidence" value="ECO:0007669"/>
    <property type="project" value="TreeGrafter"/>
</dbReference>
<evidence type="ECO:0000256" key="2">
    <source>
        <dbReference type="ARBA" id="ARBA00023002"/>
    </source>
</evidence>
<dbReference type="GO" id="GO:0005886">
    <property type="term" value="C:plasma membrane"/>
    <property type="evidence" value="ECO:0007669"/>
    <property type="project" value="TreeGrafter"/>
</dbReference>
<protein>
    <submittedName>
        <fullName evidence="4">FAD-binding oxidoreductase</fullName>
    </submittedName>
</protein>
<comment type="similarity">
    <text evidence="1">Belongs to the DadA oxidoreductase family.</text>
</comment>